<proteinExistence type="predicted"/>
<protein>
    <recommendedName>
        <fullName evidence="3">Auxilin-like protein</fullName>
    </recommendedName>
</protein>
<comment type="caution">
    <text evidence="1">The sequence shown here is derived from an EMBL/GenBank/DDBJ whole genome shotgun (WGS) entry which is preliminary data.</text>
</comment>
<dbReference type="PANTHER" id="PTHR48462:SF1">
    <property type="entry name" value="PROTEIN, PUTATIVE-RELATED"/>
    <property type="match status" value="1"/>
</dbReference>
<evidence type="ECO:0000313" key="2">
    <source>
        <dbReference type="Proteomes" id="UP000265520"/>
    </source>
</evidence>
<dbReference type="AlphaFoldDB" id="A0A392VN59"/>
<dbReference type="Proteomes" id="UP000265520">
    <property type="component" value="Unassembled WGS sequence"/>
</dbReference>
<feature type="non-terminal residue" evidence="1">
    <location>
        <position position="1"/>
    </location>
</feature>
<name>A0A392VN59_9FABA</name>
<keyword evidence="2" id="KW-1185">Reference proteome</keyword>
<evidence type="ECO:0008006" key="3">
    <source>
        <dbReference type="Google" id="ProtNLM"/>
    </source>
</evidence>
<dbReference type="PANTHER" id="PTHR48462">
    <property type="entry name" value="PROTEIN, PUTATIVE-RELATED"/>
    <property type="match status" value="1"/>
</dbReference>
<sequence>VKKETPVNFLTDSLEGRSTLKPTDVLVYG</sequence>
<dbReference type="EMBL" id="LXQA011203627">
    <property type="protein sequence ID" value="MCI88839.1"/>
    <property type="molecule type" value="Genomic_DNA"/>
</dbReference>
<accession>A0A392VN59</accession>
<organism evidence="1 2">
    <name type="scientific">Trifolium medium</name>
    <dbReference type="NCBI Taxonomy" id="97028"/>
    <lineage>
        <taxon>Eukaryota</taxon>
        <taxon>Viridiplantae</taxon>
        <taxon>Streptophyta</taxon>
        <taxon>Embryophyta</taxon>
        <taxon>Tracheophyta</taxon>
        <taxon>Spermatophyta</taxon>
        <taxon>Magnoliopsida</taxon>
        <taxon>eudicotyledons</taxon>
        <taxon>Gunneridae</taxon>
        <taxon>Pentapetalae</taxon>
        <taxon>rosids</taxon>
        <taxon>fabids</taxon>
        <taxon>Fabales</taxon>
        <taxon>Fabaceae</taxon>
        <taxon>Papilionoideae</taxon>
        <taxon>50 kb inversion clade</taxon>
        <taxon>NPAAA clade</taxon>
        <taxon>Hologalegina</taxon>
        <taxon>IRL clade</taxon>
        <taxon>Trifolieae</taxon>
        <taxon>Trifolium</taxon>
    </lineage>
</organism>
<evidence type="ECO:0000313" key="1">
    <source>
        <dbReference type="EMBL" id="MCI88839.1"/>
    </source>
</evidence>
<reference evidence="1 2" key="1">
    <citation type="journal article" date="2018" name="Front. Plant Sci.">
        <title>Red Clover (Trifolium pratense) and Zigzag Clover (T. medium) - A Picture of Genomic Similarities and Differences.</title>
        <authorList>
            <person name="Dluhosova J."/>
            <person name="Istvanek J."/>
            <person name="Nedelnik J."/>
            <person name="Repkova J."/>
        </authorList>
    </citation>
    <scope>NUCLEOTIDE SEQUENCE [LARGE SCALE GENOMIC DNA]</scope>
    <source>
        <strain evidence="2">cv. 10/8</strain>
        <tissue evidence="1">Leaf</tissue>
    </source>
</reference>